<evidence type="ECO:0000313" key="13">
    <source>
        <dbReference type="EMBL" id="GIH22661.1"/>
    </source>
</evidence>
<dbReference type="Gene3D" id="1.20.5.1930">
    <property type="match status" value="1"/>
</dbReference>
<keyword evidence="8" id="KW-0902">Two-component regulatory system</keyword>
<dbReference type="EC" id="2.7.13.3" evidence="2"/>
<dbReference type="InterPro" id="IPR011712">
    <property type="entry name" value="Sig_transdc_His_kin_sub3_dim/P"/>
</dbReference>
<sequence>MLARTALAAITRRPAAFLRSSWPWRSLAYLLCSAVHAVAACVTIYAAYAYGVGLATAGAVLAVAVLTLPAAAFERWRLRLVDRAPAGDPHVKPPRPGVRAWLATRLREQATWRELGFTVVAVSVLWLMDLGMVSSALWLPLLLMSGPFQPSMTPVDGLPLFAAGLLLIPLFAYLVAAWAGCRALITRAVLAPGDAEIIRSRARLVDAFEAERRRIERDLHDGAQQRLVSLSMKLGLARLDLPPGSPAEAQLAEAHEEAKRALAELRELIRGVHPQVLTDRGLGAAVHDVAGRSPVPVDVDVSLPGRLPAPIEVTAYYVVSEAMANIAKHSRARRGFVYGRLHDGALVLEVGDDGVGGADPAAGSGLSGLADRVAVTDGVLTLSSPPGGPTSLRVEIPCPRSE</sequence>
<evidence type="ECO:0000259" key="12">
    <source>
        <dbReference type="Pfam" id="PF13796"/>
    </source>
</evidence>
<feature type="domain" description="Signal transduction histidine kinase subgroup 3 dimerisation and phosphoacceptor" evidence="11">
    <location>
        <begin position="211"/>
        <end position="277"/>
    </location>
</feature>
<evidence type="ECO:0000256" key="5">
    <source>
        <dbReference type="ARBA" id="ARBA00022741"/>
    </source>
</evidence>
<name>A0A919Q5R8_9ACTN</name>
<keyword evidence="7" id="KW-0067">ATP-binding</keyword>
<dbReference type="PANTHER" id="PTHR24421">
    <property type="entry name" value="NITRATE/NITRITE SENSOR PROTEIN NARX-RELATED"/>
    <property type="match status" value="1"/>
</dbReference>
<evidence type="ECO:0000256" key="2">
    <source>
        <dbReference type="ARBA" id="ARBA00012438"/>
    </source>
</evidence>
<evidence type="ECO:0000256" key="8">
    <source>
        <dbReference type="ARBA" id="ARBA00023012"/>
    </source>
</evidence>
<feature type="transmembrane region" description="Helical" evidence="10">
    <location>
        <begin position="54"/>
        <end position="73"/>
    </location>
</feature>
<accession>A0A919Q5R8</accession>
<keyword evidence="4" id="KW-0808">Transferase</keyword>
<comment type="caution">
    <text evidence="13">The sequence shown here is derived from an EMBL/GenBank/DDBJ whole genome shotgun (WGS) entry which is preliminary data.</text>
</comment>
<dbReference type="Pfam" id="PF07730">
    <property type="entry name" value="HisKA_3"/>
    <property type="match status" value="1"/>
</dbReference>
<dbReference type="InterPro" id="IPR036890">
    <property type="entry name" value="HATPase_C_sf"/>
</dbReference>
<evidence type="ECO:0000256" key="4">
    <source>
        <dbReference type="ARBA" id="ARBA00022679"/>
    </source>
</evidence>
<evidence type="ECO:0000256" key="1">
    <source>
        <dbReference type="ARBA" id="ARBA00000085"/>
    </source>
</evidence>
<evidence type="ECO:0000256" key="6">
    <source>
        <dbReference type="ARBA" id="ARBA00022777"/>
    </source>
</evidence>
<feature type="transmembrane region" description="Helical" evidence="10">
    <location>
        <begin position="115"/>
        <end position="138"/>
    </location>
</feature>
<dbReference type="GO" id="GO:0016020">
    <property type="term" value="C:membrane"/>
    <property type="evidence" value="ECO:0007669"/>
    <property type="project" value="InterPro"/>
</dbReference>
<dbReference type="InterPro" id="IPR050482">
    <property type="entry name" value="Sensor_HK_TwoCompSys"/>
</dbReference>
<dbReference type="GO" id="GO:0000155">
    <property type="term" value="F:phosphorelay sensor kinase activity"/>
    <property type="evidence" value="ECO:0007669"/>
    <property type="project" value="InterPro"/>
</dbReference>
<dbReference type="RefSeq" id="WP_204039494.1">
    <property type="nucleotide sequence ID" value="NZ_BOOA01000005.1"/>
</dbReference>
<evidence type="ECO:0000313" key="14">
    <source>
        <dbReference type="Proteomes" id="UP000640052"/>
    </source>
</evidence>
<evidence type="ECO:0000256" key="9">
    <source>
        <dbReference type="SAM" id="MobiDB-lite"/>
    </source>
</evidence>
<keyword evidence="6 13" id="KW-0418">Kinase</keyword>
<feature type="transmembrane region" description="Helical" evidence="10">
    <location>
        <begin position="158"/>
        <end position="179"/>
    </location>
</feature>
<dbReference type="GO" id="GO:0005524">
    <property type="term" value="F:ATP binding"/>
    <property type="evidence" value="ECO:0007669"/>
    <property type="project" value="UniProtKB-KW"/>
</dbReference>
<dbReference type="EMBL" id="BOOA01000005">
    <property type="protein sequence ID" value="GIH22661.1"/>
    <property type="molecule type" value="Genomic_DNA"/>
</dbReference>
<dbReference type="PANTHER" id="PTHR24421:SF10">
    <property type="entry name" value="NITRATE_NITRITE SENSOR PROTEIN NARQ"/>
    <property type="match status" value="1"/>
</dbReference>
<feature type="region of interest" description="Disordered" evidence="9">
    <location>
        <begin position="380"/>
        <end position="402"/>
    </location>
</feature>
<comment type="catalytic activity">
    <reaction evidence="1">
        <text>ATP + protein L-histidine = ADP + protein N-phospho-L-histidine.</text>
        <dbReference type="EC" id="2.7.13.3"/>
    </reaction>
</comment>
<keyword evidence="5" id="KW-0547">Nucleotide-binding</keyword>
<evidence type="ECO:0000259" key="11">
    <source>
        <dbReference type="Pfam" id="PF07730"/>
    </source>
</evidence>
<dbReference type="SUPFAM" id="SSF55874">
    <property type="entry name" value="ATPase domain of HSP90 chaperone/DNA topoisomerase II/histidine kinase"/>
    <property type="match status" value="1"/>
</dbReference>
<dbReference type="Gene3D" id="3.30.565.10">
    <property type="entry name" value="Histidine kinase-like ATPase, C-terminal domain"/>
    <property type="match status" value="1"/>
</dbReference>
<feature type="transmembrane region" description="Helical" evidence="10">
    <location>
        <begin position="27"/>
        <end position="48"/>
    </location>
</feature>
<reference evidence="13" key="1">
    <citation type="submission" date="2021-01" db="EMBL/GenBank/DDBJ databases">
        <title>Whole genome shotgun sequence of Acrocarpospora phusangensis NBRC 108782.</title>
        <authorList>
            <person name="Komaki H."/>
            <person name="Tamura T."/>
        </authorList>
    </citation>
    <scope>NUCLEOTIDE SEQUENCE</scope>
    <source>
        <strain evidence="13">NBRC 108782</strain>
    </source>
</reference>
<dbReference type="Proteomes" id="UP000640052">
    <property type="component" value="Unassembled WGS sequence"/>
</dbReference>
<keyword evidence="14" id="KW-1185">Reference proteome</keyword>
<proteinExistence type="predicted"/>
<keyword evidence="3" id="KW-0597">Phosphoprotein</keyword>
<keyword evidence="10" id="KW-0472">Membrane</keyword>
<protein>
    <recommendedName>
        <fullName evidence="2">histidine kinase</fullName>
        <ecNumber evidence="2">2.7.13.3</ecNumber>
    </recommendedName>
</protein>
<evidence type="ECO:0000256" key="7">
    <source>
        <dbReference type="ARBA" id="ARBA00022840"/>
    </source>
</evidence>
<evidence type="ECO:0000256" key="10">
    <source>
        <dbReference type="SAM" id="Phobius"/>
    </source>
</evidence>
<organism evidence="13 14">
    <name type="scientific">Acrocarpospora phusangensis</name>
    <dbReference type="NCBI Taxonomy" id="1070424"/>
    <lineage>
        <taxon>Bacteria</taxon>
        <taxon>Bacillati</taxon>
        <taxon>Actinomycetota</taxon>
        <taxon>Actinomycetes</taxon>
        <taxon>Streptosporangiales</taxon>
        <taxon>Streptosporangiaceae</taxon>
        <taxon>Acrocarpospora</taxon>
    </lineage>
</organism>
<dbReference type="Pfam" id="PF13796">
    <property type="entry name" value="Sensor"/>
    <property type="match status" value="1"/>
</dbReference>
<evidence type="ECO:0000256" key="3">
    <source>
        <dbReference type="ARBA" id="ARBA00022553"/>
    </source>
</evidence>
<dbReference type="AlphaFoldDB" id="A0A919Q5R8"/>
<dbReference type="CDD" id="cd16917">
    <property type="entry name" value="HATPase_UhpB-NarQ-NarX-like"/>
    <property type="match status" value="1"/>
</dbReference>
<keyword evidence="10" id="KW-1133">Transmembrane helix</keyword>
<dbReference type="InterPro" id="IPR025828">
    <property type="entry name" value="Put_sensor_dom"/>
</dbReference>
<dbReference type="GO" id="GO:0046983">
    <property type="term" value="F:protein dimerization activity"/>
    <property type="evidence" value="ECO:0007669"/>
    <property type="project" value="InterPro"/>
</dbReference>
<feature type="domain" description="Putative sensor" evidence="12">
    <location>
        <begin position="29"/>
        <end position="190"/>
    </location>
</feature>
<keyword evidence="10" id="KW-0812">Transmembrane</keyword>
<gene>
    <name evidence="13" type="ORF">Aph01nite_09710</name>
</gene>